<evidence type="ECO:0000259" key="8">
    <source>
        <dbReference type="Pfam" id="PF23354"/>
    </source>
</evidence>
<feature type="region of interest" description="Disordered" evidence="4">
    <location>
        <begin position="661"/>
        <end position="695"/>
    </location>
</feature>
<keyword evidence="3" id="KW-0539">Nucleus</keyword>
<dbReference type="EMBL" id="KZ819305">
    <property type="protein sequence ID" value="PWN95387.1"/>
    <property type="molecule type" value="Genomic_DNA"/>
</dbReference>
<evidence type="ECO:0000256" key="2">
    <source>
        <dbReference type="ARBA" id="ARBA00022448"/>
    </source>
</evidence>
<dbReference type="InterPro" id="IPR021717">
    <property type="entry name" value="Nucleoporin_Nup160"/>
</dbReference>
<evidence type="ECO:0000256" key="4">
    <source>
        <dbReference type="SAM" id="MobiDB-lite"/>
    </source>
</evidence>
<dbReference type="GO" id="GO:0017056">
    <property type="term" value="F:structural constituent of nuclear pore"/>
    <property type="evidence" value="ECO:0007669"/>
    <property type="project" value="TreeGrafter"/>
</dbReference>
<comment type="subcellular location">
    <subcellularLocation>
        <location evidence="1">Nucleus</location>
    </subcellularLocation>
</comment>
<evidence type="ECO:0000256" key="5">
    <source>
        <dbReference type="SAM" id="SignalP"/>
    </source>
</evidence>
<dbReference type="Pfam" id="PF23347">
    <property type="entry name" value="TPR_Nup160_C"/>
    <property type="match status" value="2"/>
</dbReference>
<dbReference type="PANTHER" id="PTHR21286">
    <property type="entry name" value="NUCLEAR PORE COMPLEX PROTEIN NUP160"/>
    <property type="match status" value="1"/>
</dbReference>
<evidence type="ECO:0000259" key="6">
    <source>
        <dbReference type="Pfam" id="PF11715"/>
    </source>
</evidence>
<dbReference type="STRING" id="58919.A0A316Z0V0"/>
<dbReference type="Pfam" id="PF23354">
    <property type="entry name" value="TPR_NUP160_120_M"/>
    <property type="match status" value="1"/>
</dbReference>
<evidence type="ECO:0000256" key="3">
    <source>
        <dbReference type="ARBA" id="ARBA00023242"/>
    </source>
</evidence>
<keyword evidence="10" id="KW-1185">Reference proteome</keyword>
<evidence type="ECO:0008006" key="11">
    <source>
        <dbReference type="Google" id="ProtNLM"/>
    </source>
</evidence>
<feature type="signal peptide" evidence="5">
    <location>
        <begin position="1"/>
        <end position="20"/>
    </location>
</feature>
<name>A0A316Z0V0_9BASI</name>
<dbReference type="Pfam" id="PF11715">
    <property type="entry name" value="Beta-prop_Nup120_160"/>
    <property type="match status" value="1"/>
</dbReference>
<dbReference type="InterPro" id="IPR056536">
    <property type="entry name" value="TPR_NUP160_C"/>
</dbReference>
<feature type="region of interest" description="Disordered" evidence="4">
    <location>
        <begin position="60"/>
        <end position="79"/>
    </location>
</feature>
<dbReference type="RefSeq" id="XP_025595666.1">
    <property type="nucleotide sequence ID" value="XM_025739176.1"/>
</dbReference>
<gene>
    <name evidence="9" type="ORF">FA09DRAFT_149488</name>
</gene>
<evidence type="ECO:0000313" key="10">
    <source>
        <dbReference type="Proteomes" id="UP000245946"/>
    </source>
</evidence>
<dbReference type="GO" id="GO:0005643">
    <property type="term" value="C:nuclear pore"/>
    <property type="evidence" value="ECO:0007669"/>
    <property type="project" value="TreeGrafter"/>
</dbReference>
<feature type="compositionally biased region" description="Basic and acidic residues" evidence="4">
    <location>
        <begin position="1400"/>
        <end position="1424"/>
    </location>
</feature>
<feature type="domain" description="NUP160 C-terminal TPR" evidence="7">
    <location>
        <begin position="1233"/>
        <end position="1377"/>
    </location>
</feature>
<organism evidence="9 10">
    <name type="scientific">Tilletiopsis washingtonensis</name>
    <dbReference type="NCBI Taxonomy" id="58919"/>
    <lineage>
        <taxon>Eukaryota</taxon>
        <taxon>Fungi</taxon>
        <taxon>Dikarya</taxon>
        <taxon>Basidiomycota</taxon>
        <taxon>Ustilaginomycotina</taxon>
        <taxon>Exobasidiomycetes</taxon>
        <taxon>Entylomatales</taxon>
        <taxon>Entylomatales incertae sedis</taxon>
        <taxon>Tilletiopsis</taxon>
    </lineage>
</organism>
<keyword evidence="2" id="KW-0813">Transport</keyword>
<dbReference type="InterPro" id="IPR056535">
    <property type="entry name" value="TPR_NUP160_M"/>
</dbReference>
<evidence type="ECO:0000256" key="1">
    <source>
        <dbReference type="ARBA" id="ARBA00004123"/>
    </source>
</evidence>
<feature type="domain" description="NUP160 middle TPR" evidence="8">
    <location>
        <begin position="792"/>
        <end position="1048"/>
    </location>
</feature>
<evidence type="ECO:0000313" key="9">
    <source>
        <dbReference type="EMBL" id="PWN95387.1"/>
    </source>
</evidence>
<proteinExistence type="predicted"/>
<evidence type="ECO:0000259" key="7">
    <source>
        <dbReference type="Pfam" id="PF23347"/>
    </source>
</evidence>
<dbReference type="PANTHER" id="PTHR21286:SF0">
    <property type="entry name" value="NUCLEAR PORE COMPLEX PROTEIN NUP160"/>
    <property type="match status" value="1"/>
</dbReference>
<dbReference type="GeneID" id="37266722"/>
<reference evidence="9 10" key="1">
    <citation type="journal article" date="2018" name="Mol. Biol. Evol.">
        <title>Broad Genomic Sampling Reveals a Smut Pathogenic Ancestry of the Fungal Clade Ustilaginomycotina.</title>
        <authorList>
            <person name="Kijpornyongpan T."/>
            <person name="Mondo S.J."/>
            <person name="Barry K."/>
            <person name="Sandor L."/>
            <person name="Lee J."/>
            <person name="Lipzen A."/>
            <person name="Pangilinan J."/>
            <person name="LaButti K."/>
            <person name="Hainaut M."/>
            <person name="Henrissat B."/>
            <person name="Grigoriev I.V."/>
            <person name="Spatafora J.W."/>
            <person name="Aime M.C."/>
        </authorList>
    </citation>
    <scope>NUCLEOTIDE SEQUENCE [LARGE SCALE GENOMIC DNA]</scope>
    <source>
        <strain evidence="9 10">MCA 4186</strain>
    </source>
</reference>
<keyword evidence="5" id="KW-0732">Signal</keyword>
<dbReference type="InterPro" id="IPR059141">
    <property type="entry name" value="Beta-prop_Nup120_160"/>
</dbReference>
<sequence>MWAVHAGCVLLQCDAGLVLAEQARRGDGSGLFEDQWKTTALRAHSFLRSVSRFFSRAAPAGASGTTPAKSAASAPPSAGGQRTLALAGVTRAAPASSTALVRSAGTELPHHAGSLAFSIAADARLRIWDLVSCTCVREIELPASSAAHSSAAGEALEAFAPGARPLLKAYATDGGIRLLVHAPLSARRFFLAYDVALTEETHGAAAVADVTLLWAREEGEATRRASLCDAWLDEGAPSTLWGLWEGEGEPLLASLAVDESEQTDAAELATSDEARGWQVCSTQPCHPPLHGAAFDAALQDAGADLSEFLVPRLFHGGRFLEHLPAVLDAYLDRLEASISPEAPRPAVLSPDARYASLQEEVAATVGAGVGLERDPSTGALQVEAYEAALRREWTAFVSSLEQAESESLAPLCLVPRAAGVAPHILTAGALVVPSLPDAAGILVRAVQLEAAAARARGRAADRALAQRDAFITDAARSATLSEDESFSRAMLLLVSAGARLESALPPGSCEDFEELVAAALAPGADDALLDVGSGIFAELAVDESALEAARAACGRLGEDLEPALWALGNAVVSGGSGVPEAAGSQSPLGIALLADATLRSLHARRQLARLLSLVLLAIEDSDALDLDPDARSALTSRALVSLHDLVGLLDIAALPAVREVDVREPSEDEKDDAVANSLGRMSMDAPSSDGTAQEANGEARNLLHLLLLRRLLPLFDAEAPNAAAAHLIAASGLLGPPPAGEQWHSRPAPTLALRTEAELNRALCTLANELLLLGHPSAAMQLLDHYAPCAARAYVRGRALLALGALDEASVELATVAPMLDSYQMLLQDEELGASGTGLLALMPRAVREESDPSRTIALYHAHISDLFASVSPLDAANFASLALAYPSERTTELHHRVFRARLAAGDFEGAHECVVTAPTEAVRRECLRGLVGTMCEAGEVAHLLALSFPGMQAEMERTLSFKARNSDPLGEPNYYRILYAYHMHRGDLKSAGAVMYQHAHRLGELQQRLSSTRLADAAASAAASEQHADMAVLQARSYLAAMNALALVSESNAWFADAAESGQDEATELPLTARLTALSKHKRPRLGAYLPERLFRQGAKAIRIVRMDDIRREYRLVLARLELLQQYPEVASTATRLDAPNVVLLYVRHDHYDKAISLAQVLGVDQSGIFASLTTKCVALTRARAARQESEAAGQASAPHAVLAALRDDEDADDDEGEAAFLLASERSASWEGPASERAWRYLRAHLEAQDSEALQWKYHLAVLERVLGLGAQETVPAWLMDWFRSNKPDVLVQACVRCGLTDEALRHAIAMVQRVSGLEAQASDSWLTLAQSTAASGPLTGKAGSTWLPYSTLDALLSHAEDPASRPSHGSTSATATRELASALRAALRARLDALGRRERETRRDHERDEAARQRRRERESGEMQWAPPNLTAA</sequence>
<feature type="chain" id="PRO_5016444467" description="Nuclear pore complex protein Nup160" evidence="5">
    <location>
        <begin position="21"/>
        <end position="1436"/>
    </location>
</feature>
<feature type="region of interest" description="Disordered" evidence="4">
    <location>
        <begin position="1400"/>
        <end position="1436"/>
    </location>
</feature>
<dbReference type="Proteomes" id="UP000245946">
    <property type="component" value="Unassembled WGS sequence"/>
</dbReference>
<dbReference type="OrthoDB" id="67716at2759"/>
<feature type="domain" description="Nucleoporin Nup120/160 beta-propeller" evidence="6">
    <location>
        <begin position="3"/>
        <end position="417"/>
    </location>
</feature>
<accession>A0A316Z0V0</accession>
<protein>
    <recommendedName>
        <fullName evidence="11">Nuclear pore complex protein Nup160</fullName>
    </recommendedName>
</protein>
<feature type="domain" description="NUP160 C-terminal TPR" evidence="7">
    <location>
        <begin position="1108"/>
        <end position="1186"/>
    </location>
</feature>